<reference evidence="1" key="2">
    <citation type="submission" date="2020-06" db="EMBL/GenBank/DDBJ databases">
        <title>Helianthus annuus Genome sequencing and assembly Release 2.</title>
        <authorList>
            <person name="Gouzy J."/>
            <person name="Langlade N."/>
            <person name="Munos S."/>
        </authorList>
    </citation>
    <scope>NUCLEOTIDE SEQUENCE</scope>
    <source>
        <tissue evidence="1">Leaves</tissue>
    </source>
</reference>
<dbReference type="EMBL" id="MNCJ02000325">
    <property type="protein sequence ID" value="KAF5786898.1"/>
    <property type="molecule type" value="Genomic_DNA"/>
</dbReference>
<accession>A0A9K3HYI7</accession>
<reference evidence="1" key="1">
    <citation type="journal article" date="2017" name="Nature">
        <title>The sunflower genome provides insights into oil metabolism, flowering and Asterid evolution.</title>
        <authorList>
            <person name="Badouin H."/>
            <person name="Gouzy J."/>
            <person name="Grassa C.J."/>
            <person name="Murat F."/>
            <person name="Staton S.E."/>
            <person name="Cottret L."/>
            <person name="Lelandais-Briere C."/>
            <person name="Owens G.L."/>
            <person name="Carrere S."/>
            <person name="Mayjonade B."/>
            <person name="Legrand L."/>
            <person name="Gill N."/>
            <person name="Kane N.C."/>
            <person name="Bowers J.E."/>
            <person name="Hubner S."/>
            <person name="Bellec A."/>
            <person name="Berard A."/>
            <person name="Berges H."/>
            <person name="Blanchet N."/>
            <person name="Boniface M.C."/>
            <person name="Brunel D."/>
            <person name="Catrice O."/>
            <person name="Chaidir N."/>
            <person name="Claudel C."/>
            <person name="Donnadieu C."/>
            <person name="Faraut T."/>
            <person name="Fievet G."/>
            <person name="Helmstetter N."/>
            <person name="King M."/>
            <person name="Knapp S.J."/>
            <person name="Lai Z."/>
            <person name="Le Paslier M.C."/>
            <person name="Lippi Y."/>
            <person name="Lorenzon L."/>
            <person name="Mandel J.R."/>
            <person name="Marage G."/>
            <person name="Marchand G."/>
            <person name="Marquand E."/>
            <person name="Bret-Mestries E."/>
            <person name="Morien E."/>
            <person name="Nambeesan S."/>
            <person name="Nguyen T."/>
            <person name="Pegot-Espagnet P."/>
            <person name="Pouilly N."/>
            <person name="Raftis F."/>
            <person name="Sallet E."/>
            <person name="Schiex T."/>
            <person name="Thomas J."/>
            <person name="Vandecasteele C."/>
            <person name="Vares D."/>
            <person name="Vear F."/>
            <person name="Vautrin S."/>
            <person name="Crespi M."/>
            <person name="Mangin B."/>
            <person name="Burke J.M."/>
            <person name="Salse J."/>
            <person name="Munos S."/>
            <person name="Vincourt P."/>
            <person name="Rieseberg L.H."/>
            <person name="Langlade N.B."/>
        </authorList>
    </citation>
    <scope>NUCLEOTIDE SEQUENCE</scope>
    <source>
        <tissue evidence="1">Leaves</tissue>
    </source>
</reference>
<sequence>MPPRFPTGVGSLETAHPAFFILFPMDLVEEKVTRTFPFEARSLPSLRRGLTWPCAGNVTKSTCTRSSLIAIDGWF</sequence>
<evidence type="ECO:0000313" key="1">
    <source>
        <dbReference type="EMBL" id="KAF5786898.1"/>
    </source>
</evidence>
<proteinExistence type="predicted"/>
<evidence type="ECO:0000313" key="2">
    <source>
        <dbReference type="Proteomes" id="UP000215914"/>
    </source>
</evidence>
<dbReference type="Proteomes" id="UP000215914">
    <property type="component" value="Unassembled WGS sequence"/>
</dbReference>
<name>A0A9K3HYI7_HELAN</name>
<gene>
    <name evidence="1" type="ORF">HanXRQr2_Chr10g0446701</name>
</gene>
<keyword evidence="2" id="KW-1185">Reference proteome</keyword>
<protein>
    <submittedName>
        <fullName evidence="1">Uncharacterized protein</fullName>
    </submittedName>
</protein>
<comment type="caution">
    <text evidence="1">The sequence shown here is derived from an EMBL/GenBank/DDBJ whole genome shotgun (WGS) entry which is preliminary data.</text>
</comment>
<organism evidence="1 2">
    <name type="scientific">Helianthus annuus</name>
    <name type="common">Common sunflower</name>
    <dbReference type="NCBI Taxonomy" id="4232"/>
    <lineage>
        <taxon>Eukaryota</taxon>
        <taxon>Viridiplantae</taxon>
        <taxon>Streptophyta</taxon>
        <taxon>Embryophyta</taxon>
        <taxon>Tracheophyta</taxon>
        <taxon>Spermatophyta</taxon>
        <taxon>Magnoliopsida</taxon>
        <taxon>eudicotyledons</taxon>
        <taxon>Gunneridae</taxon>
        <taxon>Pentapetalae</taxon>
        <taxon>asterids</taxon>
        <taxon>campanulids</taxon>
        <taxon>Asterales</taxon>
        <taxon>Asteraceae</taxon>
        <taxon>Asteroideae</taxon>
        <taxon>Heliantheae alliance</taxon>
        <taxon>Heliantheae</taxon>
        <taxon>Helianthus</taxon>
    </lineage>
</organism>
<dbReference type="Gramene" id="mRNA:HanXRQr2_Chr10g0446701">
    <property type="protein sequence ID" value="CDS:HanXRQr2_Chr10g0446701.1"/>
    <property type="gene ID" value="HanXRQr2_Chr10g0446701"/>
</dbReference>
<dbReference type="AlphaFoldDB" id="A0A9K3HYI7"/>